<evidence type="ECO:0000313" key="2">
    <source>
        <dbReference type="Proteomes" id="UP001629244"/>
    </source>
</evidence>
<sequence length="71" mass="7459">MTPDQARGGRFADRAALLAGQAGVAFGWAPEAFWRATPAELMALVRAVTGETVAPPDRATIAKLMEAYPDG</sequence>
<name>A0ABW8YJT2_9SPHN</name>
<protein>
    <submittedName>
        <fullName evidence="1">Phage tail assembly chaperone</fullName>
    </submittedName>
</protein>
<dbReference type="RefSeq" id="WP_408076903.1">
    <property type="nucleotide sequence ID" value="NZ_JBELQC010000001.1"/>
</dbReference>
<dbReference type="Pfam" id="PF09550">
    <property type="entry name" value="Phage_TAC_6"/>
    <property type="match status" value="1"/>
</dbReference>
<dbReference type="EMBL" id="JBELQC010000001">
    <property type="protein sequence ID" value="MFL9839942.1"/>
    <property type="molecule type" value="Genomic_DNA"/>
</dbReference>
<organism evidence="1 2">
    <name type="scientific">Sphingomonas plantiphila</name>
    <dbReference type="NCBI Taxonomy" id="3163295"/>
    <lineage>
        <taxon>Bacteria</taxon>
        <taxon>Pseudomonadati</taxon>
        <taxon>Pseudomonadota</taxon>
        <taxon>Alphaproteobacteria</taxon>
        <taxon>Sphingomonadales</taxon>
        <taxon>Sphingomonadaceae</taxon>
        <taxon>Sphingomonas</taxon>
    </lineage>
</organism>
<dbReference type="InterPro" id="IPR019056">
    <property type="entry name" value="Phage_TAC_6"/>
</dbReference>
<reference evidence="1 2" key="1">
    <citation type="submission" date="2024-06" db="EMBL/GenBank/DDBJ databases">
        <authorList>
            <person name="Kaempfer P."/>
            <person name="Viver T."/>
        </authorList>
    </citation>
    <scope>NUCLEOTIDE SEQUENCE [LARGE SCALE GENOMIC DNA]</scope>
    <source>
        <strain evidence="1 2">ST-64</strain>
    </source>
</reference>
<accession>A0ABW8YJT2</accession>
<keyword evidence="2" id="KW-1185">Reference proteome</keyword>
<proteinExistence type="predicted"/>
<evidence type="ECO:0000313" key="1">
    <source>
        <dbReference type="EMBL" id="MFL9839942.1"/>
    </source>
</evidence>
<gene>
    <name evidence="1" type="ORF">ABS767_03105</name>
</gene>
<comment type="caution">
    <text evidence="1">The sequence shown here is derived from an EMBL/GenBank/DDBJ whole genome shotgun (WGS) entry which is preliminary data.</text>
</comment>
<dbReference type="Proteomes" id="UP001629244">
    <property type="component" value="Unassembled WGS sequence"/>
</dbReference>